<evidence type="ECO:0000313" key="3">
    <source>
        <dbReference type="EMBL" id="CAH0376820.1"/>
    </source>
</evidence>
<protein>
    <recommendedName>
        <fullName evidence="2">GYF domain-containing protein</fullName>
    </recommendedName>
</protein>
<dbReference type="Proteomes" id="UP000789595">
    <property type="component" value="Unassembled WGS sequence"/>
</dbReference>
<dbReference type="Pfam" id="PF02213">
    <property type="entry name" value="GYF"/>
    <property type="match status" value="1"/>
</dbReference>
<accession>A0A8J2T0C3</accession>
<dbReference type="PROSITE" id="PS50829">
    <property type="entry name" value="GYF"/>
    <property type="match status" value="1"/>
</dbReference>
<feature type="domain" description="GYF" evidence="2">
    <location>
        <begin position="49"/>
        <end position="101"/>
    </location>
</feature>
<reference evidence="3" key="1">
    <citation type="submission" date="2021-11" db="EMBL/GenBank/DDBJ databases">
        <authorList>
            <consortium name="Genoscope - CEA"/>
            <person name="William W."/>
        </authorList>
    </citation>
    <scope>NUCLEOTIDE SEQUENCE</scope>
</reference>
<evidence type="ECO:0000256" key="1">
    <source>
        <dbReference type="SAM" id="MobiDB-lite"/>
    </source>
</evidence>
<name>A0A8J2T0C3_9STRA</name>
<organism evidence="3 4">
    <name type="scientific">Pelagomonas calceolata</name>
    <dbReference type="NCBI Taxonomy" id="35677"/>
    <lineage>
        <taxon>Eukaryota</taxon>
        <taxon>Sar</taxon>
        <taxon>Stramenopiles</taxon>
        <taxon>Ochrophyta</taxon>
        <taxon>Pelagophyceae</taxon>
        <taxon>Pelagomonadales</taxon>
        <taxon>Pelagomonadaceae</taxon>
        <taxon>Pelagomonas</taxon>
    </lineage>
</organism>
<feature type="compositionally biased region" description="Low complexity" evidence="1">
    <location>
        <begin position="1"/>
        <end position="12"/>
    </location>
</feature>
<comment type="caution">
    <text evidence="3">The sequence shown here is derived from an EMBL/GenBank/DDBJ whole genome shotgun (WGS) entry which is preliminary data.</text>
</comment>
<dbReference type="InterPro" id="IPR035445">
    <property type="entry name" value="GYF-like_dom_sf"/>
</dbReference>
<evidence type="ECO:0000259" key="2">
    <source>
        <dbReference type="PROSITE" id="PS50829"/>
    </source>
</evidence>
<dbReference type="InterPro" id="IPR003169">
    <property type="entry name" value="GYF"/>
</dbReference>
<dbReference type="AlphaFoldDB" id="A0A8J2T0C3"/>
<feature type="compositionally biased region" description="Acidic residues" evidence="1">
    <location>
        <begin position="26"/>
        <end position="36"/>
    </location>
</feature>
<keyword evidence="4" id="KW-1185">Reference proteome</keyword>
<feature type="compositionally biased region" description="Basic and acidic residues" evidence="1">
    <location>
        <begin position="13"/>
        <end position="25"/>
    </location>
</feature>
<dbReference type="EMBL" id="CAKKNE010000005">
    <property type="protein sequence ID" value="CAH0376820.1"/>
    <property type="molecule type" value="Genomic_DNA"/>
</dbReference>
<sequence length="182" mass="20342">MADEASAAAAAPAKEEKDSKKRARDEADEADDEMPEMPEKWAKKDIGRAMLWYYRDKQGKRQGPFYPGQMRHWWTAGFFQPTQLVAPSFRGEVPRAFVRVDQFFTDAPAREAAFVAAEGVALWPAARAAAPGPGGDGDDVYAETVARADAAKRPAWLEDSIKRQRAGIHHTIHQPVERENYN</sequence>
<dbReference type="Gene3D" id="3.30.1490.40">
    <property type="match status" value="1"/>
</dbReference>
<dbReference type="SMART" id="SM00444">
    <property type="entry name" value="GYF"/>
    <property type="match status" value="1"/>
</dbReference>
<proteinExistence type="predicted"/>
<evidence type="ECO:0000313" key="4">
    <source>
        <dbReference type="Proteomes" id="UP000789595"/>
    </source>
</evidence>
<dbReference type="OrthoDB" id="48509at2759"/>
<feature type="region of interest" description="Disordered" evidence="1">
    <location>
        <begin position="1"/>
        <end position="41"/>
    </location>
</feature>
<gene>
    <name evidence="3" type="ORF">PECAL_5P14130</name>
</gene>
<dbReference type="SUPFAM" id="SSF55277">
    <property type="entry name" value="GYF domain"/>
    <property type="match status" value="1"/>
</dbReference>